<dbReference type="Gene3D" id="3.60.15.10">
    <property type="entry name" value="Ribonuclease Z/Hydroxyacylglutathione hydrolase-like"/>
    <property type="match status" value="1"/>
</dbReference>
<dbReference type="EMBL" id="CP011312">
    <property type="protein sequence ID" value="AKE41126.1"/>
    <property type="molecule type" value="Genomic_DNA"/>
</dbReference>
<evidence type="ECO:0000313" key="3">
    <source>
        <dbReference type="EMBL" id="VEH07034.1"/>
    </source>
</evidence>
<dbReference type="AlphaFoldDB" id="A0A0F6TDE9"/>
<dbReference type="PANTHER" id="PTHR46233:SF1">
    <property type="entry name" value="CONSERVED PROTEIN"/>
    <property type="match status" value="1"/>
</dbReference>
<dbReference type="EMBL" id="LR134377">
    <property type="protein sequence ID" value="VEH07034.1"/>
    <property type="molecule type" value="Genomic_DNA"/>
</dbReference>
<dbReference type="InterPro" id="IPR001279">
    <property type="entry name" value="Metallo-B-lactamas"/>
</dbReference>
<accession>A0A0F6TDE9</accession>
<name>A0A0F6TDE9_9CORY</name>
<dbReference type="SMART" id="SM00849">
    <property type="entry name" value="Lactamase_B"/>
    <property type="match status" value="1"/>
</dbReference>
<dbReference type="KEGG" id="cku:UL82_04710"/>
<evidence type="ECO:0000313" key="5">
    <source>
        <dbReference type="Proteomes" id="UP000271380"/>
    </source>
</evidence>
<dbReference type="InterPro" id="IPR051453">
    <property type="entry name" value="MBL_Glyoxalase_II"/>
</dbReference>
<reference evidence="3 5" key="2">
    <citation type="submission" date="2018-12" db="EMBL/GenBank/DDBJ databases">
        <authorList>
            <consortium name="Pathogen Informatics"/>
        </authorList>
    </citation>
    <scope>NUCLEOTIDE SEQUENCE [LARGE SCALE GENOMIC DNA]</scope>
    <source>
        <strain evidence="3 5">NCTC949</strain>
    </source>
</reference>
<dbReference type="PANTHER" id="PTHR46233">
    <property type="entry name" value="HYDROXYACYLGLUTATHIONE HYDROLASE GLOC"/>
    <property type="match status" value="1"/>
</dbReference>
<keyword evidence="4" id="KW-1185">Reference proteome</keyword>
<dbReference type="Proteomes" id="UP000033457">
    <property type="component" value="Chromosome"/>
</dbReference>
<dbReference type="EC" id="3.-.-.-" evidence="3"/>
<dbReference type="STRING" id="35755.UL82_04710"/>
<reference evidence="2 4" key="1">
    <citation type="journal article" date="2015" name="Genome Announc.">
        <title>Complete Genome Sequence of Corynebacterium kutscheri DSM 20755, a Corynebacterial Type Strain with Remarkably Low G+C Content of Chromosomal DNA.</title>
        <authorList>
            <person name="Ruckert C."/>
            <person name="Albersmeier A."/>
            <person name="Winkler A."/>
            <person name="Tauch A."/>
        </authorList>
    </citation>
    <scope>NUCLEOTIDE SEQUENCE [LARGE SCALE GENOMIC DNA]</scope>
    <source>
        <strain evidence="2 4">DSM 20755</strain>
    </source>
</reference>
<dbReference type="InterPro" id="IPR036866">
    <property type="entry name" value="RibonucZ/Hydroxyglut_hydro"/>
</dbReference>
<dbReference type="HOGENOM" id="CLU_030571_5_4_11"/>
<dbReference type="OrthoDB" id="2971563at2"/>
<keyword evidence="2" id="KW-0378">Hydrolase</keyword>
<dbReference type="GO" id="GO:0016787">
    <property type="term" value="F:hydrolase activity"/>
    <property type="evidence" value="ECO:0007669"/>
    <property type="project" value="UniProtKB-KW"/>
</dbReference>
<organism evidence="2 4">
    <name type="scientific">Corynebacterium kutscheri</name>
    <dbReference type="NCBI Taxonomy" id="35755"/>
    <lineage>
        <taxon>Bacteria</taxon>
        <taxon>Bacillati</taxon>
        <taxon>Actinomycetota</taxon>
        <taxon>Actinomycetes</taxon>
        <taxon>Mycobacteriales</taxon>
        <taxon>Corynebacteriaceae</taxon>
        <taxon>Corynebacterium</taxon>
    </lineage>
</organism>
<feature type="domain" description="Metallo-beta-lactamase" evidence="1">
    <location>
        <begin position="39"/>
        <end position="202"/>
    </location>
</feature>
<sequence>MLAKFEHNNEALFVYSKTMTDSHTLEPLHFTHISVSEMDNNCYLIYAGTSALLIDAADDAEKLLKLAEENNVRITHVVTTHRHWDHVRALPEVLERTGATHYASYLDAPALPAHVDVELHHGDTIEFAGHELEVSILRGHTPGGVAIAATIEDRIHLFVGDSLFPGGVGKTTTEGDFQRLFQDVYDRLFNRYPDTAVVHPGHGKPTTLGTERPELTTWWDRRW</sequence>
<evidence type="ECO:0000313" key="4">
    <source>
        <dbReference type="Proteomes" id="UP000033457"/>
    </source>
</evidence>
<dbReference type="Proteomes" id="UP000271380">
    <property type="component" value="Chromosome"/>
</dbReference>
<gene>
    <name evidence="3" type="primary">baeB</name>
    <name evidence="3" type="ORF">NCTC949_01509</name>
    <name evidence="2" type="ORF">UL82_04710</name>
</gene>
<proteinExistence type="predicted"/>
<evidence type="ECO:0000259" key="1">
    <source>
        <dbReference type="SMART" id="SM00849"/>
    </source>
</evidence>
<evidence type="ECO:0000313" key="2">
    <source>
        <dbReference type="EMBL" id="AKE41126.1"/>
    </source>
</evidence>
<dbReference type="Pfam" id="PF00753">
    <property type="entry name" value="Lactamase_B"/>
    <property type="match status" value="1"/>
</dbReference>
<dbReference type="CDD" id="cd06262">
    <property type="entry name" value="metallo-hydrolase-like_MBL-fold"/>
    <property type="match status" value="1"/>
</dbReference>
<dbReference type="SUPFAM" id="SSF56281">
    <property type="entry name" value="Metallo-hydrolase/oxidoreductase"/>
    <property type="match status" value="1"/>
</dbReference>
<protein>
    <submittedName>
        <fullName evidence="2 3">Zn-dependent hydrolase</fullName>
        <ecNumber evidence="3">3.-.-.-</ecNumber>
    </submittedName>
</protein>